<evidence type="ECO:0000256" key="2">
    <source>
        <dbReference type="ARBA" id="ARBA00007414"/>
    </source>
</evidence>
<dbReference type="AlphaFoldDB" id="A0A914QGV0"/>
<evidence type="ECO:0000313" key="10">
    <source>
        <dbReference type="Proteomes" id="UP000887578"/>
    </source>
</evidence>
<dbReference type="PANTHER" id="PTHR12892">
    <property type="entry name" value="FGF RECEPTOR ACTIVATING PROTEIN 1"/>
    <property type="match status" value="1"/>
</dbReference>
<dbReference type="GO" id="GO:0005789">
    <property type="term" value="C:endoplasmic reticulum membrane"/>
    <property type="evidence" value="ECO:0007669"/>
    <property type="project" value="TreeGrafter"/>
</dbReference>
<keyword evidence="10" id="KW-1185">Reference proteome</keyword>
<dbReference type="PANTHER" id="PTHR12892:SF11">
    <property type="entry name" value="POST-GPI ATTACHMENT TO PROTEINS FACTOR 2"/>
    <property type="match status" value="1"/>
</dbReference>
<dbReference type="InterPro" id="IPR019402">
    <property type="entry name" value="CWH43_N"/>
</dbReference>
<accession>A0A914QGV0</accession>
<evidence type="ECO:0000259" key="9">
    <source>
        <dbReference type="Pfam" id="PF10277"/>
    </source>
</evidence>
<dbReference type="WBParaSite" id="PDA_v2.g26503.t1">
    <property type="protein sequence ID" value="PDA_v2.g26503.t1"/>
    <property type="gene ID" value="PDA_v2.g26503"/>
</dbReference>
<evidence type="ECO:0000256" key="6">
    <source>
        <dbReference type="ARBA" id="ARBA00023034"/>
    </source>
</evidence>
<dbReference type="GO" id="GO:0006506">
    <property type="term" value="P:GPI anchor biosynthetic process"/>
    <property type="evidence" value="ECO:0007669"/>
    <property type="project" value="UniProtKB-KW"/>
</dbReference>
<keyword evidence="7 8" id="KW-0472">Membrane</keyword>
<evidence type="ECO:0000256" key="4">
    <source>
        <dbReference type="ARBA" id="ARBA00022692"/>
    </source>
</evidence>
<dbReference type="GO" id="GO:0000139">
    <property type="term" value="C:Golgi membrane"/>
    <property type="evidence" value="ECO:0007669"/>
    <property type="project" value="UniProtKB-SubCell"/>
</dbReference>
<evidence type="ECO:0000256" key="5">
    <source>
        <dbReference type="ARBA" id="ARBA00022989"/>
    </source>
</evidence>
<name>A0A914QGV0_9BILA</name>
<reference evidence="11" key="1">
    <citation type="submission" date="2022-11" db="UniProtKB">
        <authorList>
            <consortium name="WormBaseParasite"/>
        </authorList>
    </citation>
    <scope>IDENTIFICATION</scope>
</reference>
<evidence type="ECO:0000256" key="7">
    <source>
        <dbReference type="ARBA" id="ARBA00023136"/>
    </source>
</evidence>
<feature type="transmembrane region" description="Helical" evidence="8">
    <location>
        <begin position="183"/>
        <end position="201"/>
    </location>
</feature>
<protein>
    <submittedName>
        <fullName evidence="11">Post-GPI attachment to proteins factor 2</fullName>
    </submittedName>
</protein>
<feature type="domain" description="CWH43-like N-terminal" evidence="9">
    <location>
        <begin position="14"/>
        <end position="239"/>
    </location>
</feature>
<evidence type="ECO:0000256" key="3">
    <source>
        <dbReference type="ARBA" id="ARBA00022502"/>
    </source>
</evidence>
<proteinExistence type="inferred from homology"/>
<dbReference type="InterPro" id="IPR039545">
    <property type="entry name" value="PGAP2"/>
</dbReference>
<keyword evidence="6" id="KW-0333">Golgi apparatus</keyword>
<sequence length="266" mass="30493">MVFNDGDELISIPFKAIAFTIAGLPLSALFLCVAISMMLHWDEATRTHCGVPNYFPSVSAAVAAYSPERYIWRLFIGIHGAPRLLLALAYRNFLISSPLKPFPPTKWFNFACNATCVINLLENLFLLLLTSISSVEDYYWHKTCFIGFVVCSLSFMGLSTWLFSYSGRRRTNILGEQSFNYKITCGVAETVSLICAMYFFYRHNAFCEPFIYSMFALSEYAVVIFNVLFHLTAYYDFHSKRFTLLSLSGVAQYEHLPMHNYEEKRT</sequence>
<keyword evidence="5 8" id="KW-1133">Transmembrane helix</keyword>
<feature type="transmembrane region" description="Helical" evidence="8">
    <location>
        <begin position="213"/>
        <end position="235"/>
    </location>
</feature>
<comment type="similarity">
    <text evidence="2">Belongs to the PGAP2 family.</text>
</comment>
<dbReference type="Proteomes" id="UP000887578">
    <property type="component" value="Unplaced"/>
</dbReference>
<dbReference type="Pfam" id="PF10277">
    <property type="entry name" value="Frag1"/>
    <property type="match status" value="1"/>
</dbReference>
<feature type="transmembrane region" description="Helical" evidence="8">
    <location>
        <begin position="138"/>
        <end position="163"/>
    </location>
</feature>
<keyword evidence="4 8" id="KW-0812">Transmembrane</keyword>
<organism evidence="10 11">
    <name type="scientific">Panagrolaimus davidi</name>
    <dbReference type="NCBI Taxonomy" id="227884"/>
    <lineage>
        <taxon>Eukaryota</taxon>
        <taxon>Metazoa</taxon>
        <taxon>Ecdysozoa</taxon>
        <taxon>Nematoda</taxon>
        <taxon>Chromadorea</taxon>
        <taxon>Rhabditida</taxon>
        <taxon>Tylenchina</taxon>
        <taxon>Panagrolaimomorpha</taxon>
        <taxon>Panagrolaimoidea</taxon>
        <taxon>Panagrolaimidae</taxon>
        <taxon>Panagrolaimus</taxon>
    </lineage>
</organism>
<evidence type="ECO:0000256" key="1">
    <source>
        <dbReference type="ARBA" id="ARBA00004653"/>
    </source>
</evidence>
<feature type="transmembrane region" description="Helical" evidence="8">
    <location>
        <begin position="110"/>
        <end position="132"/>
    </location>
</feature>
<evidence type="ECO:0000313" key="11">
    <source>
        <dbReference type="WBParaSite" id="PDA_v2.g26503.t1"/>
    </source>
</evidence>
<keyword evidence="3" id="KW-0337">GPI-anchor biosynthesis</keyword>
<feature type="transmembrane region" description="Helical" evidence="8">
    <location>
        <begin position="12"/>
        <end position="38"/>
    </location>
</feature>
<evidence type="ECO:0000256" key="8">
    <source>
        <dbReference type="SAM" id="Phobius"/>
    </source>
</evidence>
<comment type="subcellular location">
    <subcellularLocation>
        <location evidence="1">Golgi apparatus membrane</location>
        <topology evidence="1">Multi-pass membrane protein</topology>
    </subcellularLocation>
</comment>